<dbReference type="PIRSF" id="PIRSF005461">
    <property type="entry name" value="23S_rRNA_mtase"/>
    <property type="match status" value="1"/>
</dbReference>
<name>A0A381X8F2_9ZZZZ</name>
<dbReference type="InterPro" id="IPR015507">
    <property type="entry name" value="rRNA-MeTfrase_E"/>
</dbReference>
<evidence type="ECO:0000313" key="6">
    <source>
        <dbReference type="EMBL" id="SVA60948.1"/>
    </source>
</evidence>
<keyword evidence="3" id="KW-0808">Transferase</keyword>
<accession>A0A381X8F2</accession>
<reference evidence="6" key="1">
    <citation type="submission" date="2018-05" db="EMBL/GenBank/DDBJ databases">
        <authorList>
            <person name="Lanie J.A."/>
            <person name="Ng W.-L."/>
            <person name="Kazmierczak K.M."/>
            <person name="Andrzejewski T.M."/>
            <person name="Davidsen T.M."/>
            <person name="Wayne K.J."/>
            <person name="Tettelin H."/>
            <person name="Glass J.I."/>
            <person name="Rusch D."/>
            <person name="Podicherti R."/>
            <person name="Tsui H.-C.T."/>
            <person name="Winkler M.E."/>
        </authorList>
    </citation>
    <scope>NUCLEOTIDE SEQUENCE</scope>
</reference>
<keyword evidence="4" id="KW-0949">S-adenosyl-L-methionine</keyword>
<proteinExistence type="inferred from homology"/>
<evidence type="ECO:0000256" key="1">
    <source>
        <dbReference type="ARBA" id="ARBA00022552"/>
    </source>
</evidence>
<dbReference type="InterPro" id="IPR029063">
    <property type="entry name" value="SAM-dependent_MTases_sf"/>
</dbReference>
<dbReference type="SUPFAM" id="SSF53335">
    <property type="entry name" value="S-adenosyl-L-methionine-dependent methyltransferases"/>
    <property type="match status" value="1"/>
</dbReference>
<dbReference type="Pfam" id="PF01728">
    <property type="entry name" value="FtsJ"/>
    <property type="match status" value="1"/>
</dbReference>
<evidence type="ECO:0000256" key="2">
    <source>
        <dbReference type="ARBA" id="ARBA00022603"/>
    </source>
</evidence>
<dbReference type="PANTHER" id="PTHR10920:SF18">
    <property type="entry name" value="RRNA METHYLTRANSFERASE 2, MITOCHONDRIAL"/>
    <property type="match status" value="1"/>
</dbReference>
<evidence type="ECO:0000259" key="5">
    <source>
        <dbReference type="Pfam" id="PF01728"/>
    </source>
</evidence>
<keyword evidence="2" id="KW-0489">Methyltransferase</keyword>
<dbReference type="EMBL" id="UINC01014257">
    <property type="protein sequence ID" value="SVA60948.1"/>
    <property type="molecule type" value="Genomic_DNA"/>
</dbReference>
<dbReference type="AlphaFoldDB" id="A0A381X8F2"/>
<dbReference type="InterPro" id="IPR002877">
    <property type="entry name" value="RNA_MeTrfase_FtsJ_dom"/>
</dbReference>
<protein>
    <recommendedName>
        <fullName evidence="5">Ribosomal RNA methyltransferase FtsJ domain-containing protein</fullName>
    </recommendedName>
</protein>
<dbReference type="PANTHER" id="PTHR10920">
    <property type="entry name" value="RIBOSOMAL RNA METHYLTRANSFERASE"/>
    <property type="match status" value="1"/>
</dbReference>
<organism evidence="6">
    <name type="scientific">marine metagenome</name>
    <dbReference type="NCBI Taxonomy" id="408172"/>
    <lineage>
        <taxon>unclassified sequences</taxon>
        <taxon>metagenomes</taxon>
        <taxon>ecological metagenomes</taxon>
    </lineage>
</organism>
<evidence type="ECO:0000256" key="3">
    <source>
        <dbReference type="ARBA" id="ARBA00022679"/>
    </source>
</evidence>
<dbReference type="GO" id="GO:0008650">
    <property type="term" value="F:rRNA (uridine-2'-O-)-methyltransferase activity"/>
    <property type="evidence" value="ECO:0007669"/>
    <property type="project" value="TreeGrafter"/>
</dbReference>
<evidence type="ECO:0000256" key="4">
    <source>
        <dbReference type="ARBA" id="ARBA00022691"/>
    </source>
</evidence>
<dbReference type="Gene3D" id="3.40.50.150">
    <property type="entry name" value="Vaccinia Virus protein VP39"/>
    <property type="match status" value="1"/>
</dbReference>
<keyword evidence="1" id="KW-0698">rRNA processing</keyword>
<dbReference type="FunFam" id="3.40.50.150:FF:000005">
    <property type="entry name" value="Ribosomal RNA large subunit methyltransferase E"/>
    <property type="match status" value="1"/>
</dbReference>
<feature type="domain" description="Ribosomal RNA methyltransferase FtsJ" evidence="5">
    <location>
        <begin position="29"/>
        <end position="205"/>
    </location>
</feature>
<sequence>MVNQNNSKRNWRRGQAKDLYFARALREGWRSRAVFKLDEIQARQRVLHPGLACVDLGASPGGWSQYAAQKIGPRGQVWALDMRPMEPVLGVTFIQGDFNSPEIFGHLADTLARVEIDLVMSDMAPNISGNWSHDQPRALSLAEGALAFAEKVLNPGGNFLVKLFQGEGFEDYVDTARTKFDTARILKPKASRPESREVYLLARGYGM</sequence>
<dbReference type="HAMAP" id="MF_01547">
    <property type="entry name" value="RNA_methyltr_E"/>
    <property type="match status" value="1"/>
</dbReference>
<dbReference type="InterPro" id="IPR050082">
    <property type="entry name" value="RNA_methyltr_RlmE"/>
</dbReference>
<gene>
    <name evidence="6" type="ORF">METZ01_LOCUS113802</name>
</gene>